<protein>
    <recommendedName>
        <fullName evidence="2">Bacterial Ig-like domain-containing protein</fullName>
    </recommendedName>
</protein>
<dbReference type="Gene3D" id="2.20.220.20">
    <property type="match status" value="1"/>
</dbReference>
<name>X1BDX2_9ZZZZ</name>
<gene>
    <name evidence="1" type="ORF">S01H4_38656</name>
</gene>
<sequence length="86" mass="9371">MEGNLTIYYRSIDKAGNVELINTETTQIDPTPPTSSIQVDGVLGDNGWFVSGVLINLTATDDISGVSIIEYSNDSINWITYTGHFT</sequence>
<dbReference type="EMBL" id="BART01020863">
    <property type="protein sequence ID" value="GAG93215.1"/>
    <property type="molecule type" value="Genomic_DNA"/>
</dbReference>
<accession>X1BDX2</accession>
<comment type="caution">
    <text evidence="1">The sequence shown here is derived from an EMBL/GenBank/DDBJ whole genome shotgun (WGS) entry which is preliminary data.</text>
</comment>
<dbReference type="AlphaFoldDB" id="X1BDX2"/>
<reference evidence="1" key="1">
    <citation type="journal article" date="2014" name="Front. Microbiol.">
        <title>High frequency of phylogenetically diverse reductive dehalogenase-homologous genes in deep subseafloor sedimentary metagenomes.</title>
        <authorList>
            <person name="Kawai M."/>
            <person name="Futagami T."/>
            <person name="Toyoda A."/>
            <person name="Takaki Y."/>
            <person name="Nishi S."/>
            <person name="Hori S."/>
            <person name="Arai W."/>
            <person name="Tsubouchi T."/>
            <person name="Morono Y."/>
            <person name="Uchiyama I."/>
            <person name="Ito T."/>
            <person name="Fujiyama A."/>
            <person name="Inagaki F."/>
            <person name="Takami H."/>
        </authorList>
    </citation>
    <scope>NUCLEOTIDE SEQUENCE</scope>
    <source>
        <strain evidence="1">Expedition CK06-06</strain>
    </source>
</reference>
<proteinExistence type="predicted"/>
<evidence type="ECO:0008006" key="2">
    <source>
        <dbReference type="Google" id="ProtNLM"/>
    </source>
</evidence>
<organism evidence="1">
    <name type="scientific">marine sediment metagenome</name>
    <dbReference type="NCBI Taxonomy" id="412755"/>
    <lineage>
        <taxon>unclassified sequences</taxon>
        <taxon>metagenomes</taxon>
        <taxon>ecological metagenomes</taxon>
    </lineage>
</organism>
<evidence type="ECO:0000313" key="1">
    <source>
        <dbReference type="EMBL" id="GAG93215.1"/>
    </source>
</evidence>
<feature type="non-terminal residue" evidence="1">
    <location>
        <position position="86"/>
    </location>
</feature>